<evidence type="ECO:0000313" key="1">
    <source>
        <dbReference type="EMBL" id="QDV22434.1"/>
    </source>
</evidence>
<sequence length="65" mass="6946">MVRGCPSSATEHDANAVRRTELIASLTQRVAFAISRENSVLTGQLAPSGGREKTRLPMGIACQAY</sequence>
<protein>
    <submittedName>
        <fullName evidence="1">Uncharacterized protein</fullName>
    </submittedName>
</protein>
<gene>
    <name evidence="1" type="ORF">Q31a_07190</name>
</gene>
<dbReference type="KEGG" id="ahel:Q31a_07190"/>
<dbReference type="Proteomes" id="UP000318017">
    <property type="component" value="Chromosome"/>
</dbReference>
<name>A0A518G1K5_9BACT</name>
<accession>A0A518G1K5</accession>
<dbReference type="EMBL" id="CP036298">
    <property type="protein sequence ID" value="QDV22434.1"/>
    <property type="molecule type" value="Genomic_DNA"/>
</dbReference>
<organism evidence="1 2">
    <name type="scientific">Aureliella helgolandensis</name>
    <dbReference type="NCBI Taxonomy" id="2527968"/>
    <lineage>
        <taxon>Bacteria</taxon>
        <taxon>Pseudomonadati</taxon>
        <taxon>Planctomycetota</taxon>
        <taxon>Planctomycetia</taxon>
        <taxon>Pirellulales</taxon>
        <taxon>Pirellulaceae</taxon>
        <taxon>Aureliella</taxon>
    </lineage>
</organism>
<reference evidence="1 2" key="1">
    <citation type="submission" date="2019-02" db="EMBL/GenBank/DDBJ databases">
        <title>Deep-cultivation of Planctomycetes and their phenomic and genomic characterization uncovers novel biology.</title>
        <authorList>
            <person name="Wiegand S."/>
            <person name="Jogler M."/>
            <person name="Boedeker C."/>
            <person name="Pinto D."/>
            <person name="Vollmers J."/>
            <person name="Rivas-Marin E."/>
            <person name="Kohn T."/>
            <person name="Peeters S.H."/>
            <person name="Heuer A."/>
            <person name="Rast P."/>
            <person name="Oberbeckmann S."/>
            <person name="Bunk B."/>
            <person name="Jeske O."/>
            <person name="Meyerdierks A."/>
            <person name="Storesund J.E."/>
            <person name="Kallscheuer N."/>
            <person name="Luecker S."/>
            <person name="Lage O.M."/>
            <person name="Pohl T."/>
            <person name="Merkel B.J."/>
            <person name="Hornburger P."/>
            <person name="Mueller R.-W."/>
            <person name="Bruemmer F."/>
            <person name="Labrenz M."/>
            <person name="Spormann A.M."/>
            <person name="Op den Camp H."/>
            <person name="Overmann J."/>
            <person name="Amann R."/>
            <person name="Jetten M.S.M."/>
            <person name="Mascher T."/>
            <person name="Medema M.H."/>
            <person name="Devos D.P."/>
            <person name="Kaster A.-K."/>
            <person name="Ovreas L."/>
            <person name="Rohde M."/>
            <person name="Galperin M.Y."/>
            <person name="Jogler C."/>
        </authorList>
    </citation>
    <scope>NUCLEOTIDE SEQUENCE [LARGE SCALE GENOMIC DNA]</scope>
    <source>
        <strain evidence="1 2">Q31a</strain>
    </source>
</reference>
<dbReference type="AlphaFoldDB" id="A0A518G1K5"/>
<keyword evidence="2" id="KW-1185">Reference proteome</keyword>
<proteinExistence type="predicted"/>
<evidence type="ECO:0000313" key="2">
    <source>
        <dbReference type="Proteomes" id="UP000318017"/>
    </source>
</evidence>